<evidence type="ECO:0000259" key="6">
    <source>
        <dbReference type="Pfam" id="PF01494"/>
    </source>
</evidence>
<evidence type="ECO:0000256" key="3">
    <source>
        <dbReference type="ARBA" id="ARBA00022827"/>
    </source>
</evidence>
<keyword evidence="5" id="KW-0503">Monooxygenase</keyword>
<dbReference type="PANTHER" id="PTHR13789">
    <property type="entry name" value="MONOOXYGENASE"/>
    <property type="match status" value="1"/>
</dbReference>
<dbReference type="Pfam" id="PF01494">
    <property type="entry name" value="FAD_binding_3"/>
    <property type="match status" value="1"/>
</dbReference>
<keyword evidence="3" id="KW-0274">FAD</keyword>
<dbReference type="Proteomes" id="UP000027920">
    <property type="component" value="Unassembled WGS sequence"/>
</dbReference>
<keyword evidence="8" id="KW-1185">Reference proteome</keyword>
<sequence>MSLDNVEVEYGWKATQVEENEQKITVNFDNGRSLSGDLLVGCDGIHSFVRSALVDLERTPVYTGIATVCGFAELADKTAVPWQYTGLCQSQRGMLMTPYFELSRKNNSLQESWRLEMLFREKDRFGNTEVKFLDPLIEATEHWSLYPLYKLAPKGKWASKRAILLGDSAHAMPPQVESTAHAIEDAIVFARILEKHQPSDMEAVLDAYQKHRRERIDAAYDESVWGWETQKDCGWFSFFMKSWISSGYLWWTASARQKRYTEDVGSIDLD</sequence>
<evidence type="ECO:0000313" key="7">
    <source>
        <dbReference type="EMBL" id="KEF53643.1"/>
    </source>
</evidence>
<evidence type="ECO:0000256" key="4">
    <source>
        <dbReference type="ARBA" id="ARBA00023002"/>
    </source>
</evidence>
<evidence type="ECO:0000256" key="1">
    <source>
        <dbReference type="ARBA" id="ARBA00007992"/>
    </source>
</evidence>
<comment type="caution">
    <text evidence="7">The sequence shown here is derived from an EMBL/GenBank/DDBJ whole genome shotgun (WGS) entry which is preliminary data.</text>
</comment>
<dbReference type="HOGENOM" id="CLU_009665_19_5_1"/>
<dbReference type="GO" id="GO:0071949">
    <property type="term" value="F:FAD binding"/>
    <property type="evidence" value="ECO:0007669"/>
    <property type="project" value="InterPro"/>
</dbReference>
<comment type="similarity">
    <text evidence="1">Belongs to the paxM FAD-dependent monooxygenase family.</text>
</comment>
<name>A0A072P304_9EURO</name>
<dbReference type="PRINTS" id="PR00420">
    <property type="entry name" value="RNGMNOXGNASE"/>
</dbReference>
<dbReference type="InterPro" id="IPR002938">
    <property type="entry name" value="FAD-bd"/>
</dbReference>
<dbReference type="VEuPathDB" id="FungiDB:A1O9_10043"/>
<evidence type="ECO:0000313" key="8">
    <source>
        <dbReference type="Proteomes" id="UP000027920"/>
    </source>
</evidence>
<dbReference type="GeneID" id="25284949"/>
<dbReference type="OrthoDB" id="16820at2759"/>
<keyword evidence="4" id="KW-0560">Oxidoreductase</keyword>
<dbReference type="STRING" id="1182545.A0A072P304"/>
<proteinExistence type="inferred from homology"/>
<evidence type="ECO:0000256" key="5">
    <source>
        <dbReference type="ARBA" id="ARBA00023033"/>
    </source>
</evidence>
<protein>
    <recommendedName>
        <fullName evidence="6">FAD-binding domain-containing protein</fullName>
    </recommendedName>
</protein>
<dbReference type="EMBL" id="AMGV01000012">
    <property type="protein sequence ID" value="KEF53643.1"/>
    <property type="molecule type" value="Genomic_DNA"/>
</dbReference>
<reference evidence="7 8" key="1">
    <citation type="submission" date="2013-03" db="EMBL/GenBank/DDBJ databases">
        <title>The Genome Sequence of Exophiala aquamarina CBS 119918.</title>
        <authorList>
            <consortium name="The Broad Institute Genomics Platform"/>
            <person name="Cuomo C."/>
            <person name="de Hoog S."/>
            <person name="Gorbushina A."/>
            <person name="Walker B."/>
            <person name="Young S.K."/>
            <person name="Zeng Q."/>
            <person name="Gargeya S."/>
            <person name="Fitzgerald M."/>
            <person name="Haas B."/>
            <person name="Abouelleil A."/>
            <person name="Allen A.W."/>
            <person name="Alvarado L."/>
            <person name="Arachchi H.M."/>
            <person name="Berlin A.M."/>
            <person name="Chapman S.B."/>
            <person name="Gainer-Dewar J."/>
            <person name="Goldberg J."/>
            <person name="Griggs A."/>
            <person name="Gujja S."/>
            <person name="Hansen M."/>
            <person name="Howarth C."/>
            <person name="Imamovic A."/>
            <person name="Ireland A."/>
            <person name="Larimer J."/>
            <person name="McCowan C."/>
            <person name="Murphy C."/>
            <person name="Pearson M."/>
            <person name="Poon T.W."/>
            <person name="Priest M."/>
            <person name="Roberts A."/>
            <person name="Saif S."/>
            <person name="Shea T."/>
            <person name="Sisk P."/>
            <person name="Sykes S."/>
            <person name="Wortman J."/>
            <person name="Nusbaum C."/>
            <person name="Birren B."/>
        </authorList>
    </citation>
    <scope>NUCLEOTIDE SEQUENCE [LARGE SCALE GENOMIC DNA]</scope>
    <source>
        <strain evidence="7 8">CBS 119918</strain>
    </source>
</reference>
<dbReference type="InterPro" id="IPR050493">
    <property type="entry name" value="FAD-dep_Monooxygenase_BioMet"/>
</dbReference>
<dbReference type="SUPFAM" id="SSF51905">
    <property type="entry name" value="FAD/NAD(P)-binding domain"/>
    <property type="match status" value="1"/>
</dbReference>
<keyword evidence="2" id="KW-0285">Flavoprotein</keyword>
<accession>A0A072P304</accession>
<gene>
    <name evidence="7" type="ORF">A1O9_10043</name>
</gene>
<dbReference type="AlphaFoldDB" id="A0A072P304"/>
<dbReference type="GO" id="GO:0004497">
    <property type="term" value="F:monooxygenase activity"/>
    <property type="evidence" value="ECO:0007669"/>
    <property type="project" value="UniProtKB-KW"/>
</dbReference>
<organism evidence="7 8">
    <name type="scientific">Exophiala aquamarina CBS 119918</name>
    <dbReference type="NCBI Taxonomy" id="1182545"/>
    <lineage>
        <taxon>Eukaryota</taxon>
        <taxon>Fungi</taxon>
        <taxon>Dikarya</taxon>
        <taxon>Ascomycota</taxon>
        <taxon>Pezizomycotina</taxon>
        <taxon>Eurotiomycetes</taxon>
        <taxon>Chaetothyriomycetidae</taxon>
        <taxon>Chaetothyriales</taxon>
        <taxon>Herpotrichiellaceae</taxon>
        <taxon>Exophiala</taxon>
    </lineage>
</organism>
<feature type="domain" description="FAD-binding" evidence="6">
    <location>
        <begin position="13"/>
        <end position="222"/>
    </location>
</feature>
<dbReference type="Gene3D" id="3.50.50.60">
    <property type="entry name" value="FAD/NAD(P)-binding domain"/>
    <property type="match status" value="1"/>
</dbReference>
<evidence type="ECO:0000256" key="2">
    <source>
        <dbReference type="ARBA" id="ARBA00022630"/>
    </source>
</evidence>
<dbReference type="RefSeq" id="XP_013256233.1">
    <property type="nucleotide sequence ID" value="XM_013400779.1"/>
</dbReference>
<dbReference type="InterPro" id="IPR036188">
    <property type="entry name" value="FAD/NAD-bd_sf"/>
</dbReference>
<dbReference type="PANTHER" id="PTHR13789:SF309">
    <property type="entry name" value="PUTATIVE (AFU_ORTHOLOGUE AFUA_6G14510)-RELATED"/>
    <property type="match status" value="1"/>
</dbReference>